<proteinExistence type="predicted"/>
<evidence type="ECO:0008006" key="3">
    <source>
        <dbReference type="Google" id="ProtNLM"/>
    </source>
</evidence>
<name>A0AAW8EW85_9MICO</name>
<gene>
    <name evidence="1" type="ORF">QFZ53_001984</name>
</gene>
<comment type="caution">
    <text evidence="1">The sequence shown here is derived from an EMBL/GenBank/DDBJ whole genome shotgun (WGS) entry which is preliminary data.</text>
</comment>
<reference evidence="1 2" key="1">
    <citation type="submission" date="2023-07" db="EMBL/GenBank/DDBJ databases">
        <title>Comparative genomics of wheat-associated soil bacteria to identify genetic determinants of phenazine resistance.</title>
        <authorList>
            <person name="Mouncey N."/>
        </authorList>
    </citation>
    <scope>NUCLEOTIDE SEQUENCE [LARGE SCALE GENOMIC DNA]</scope>
    <source>
        <strain evidence="1 2">W4I9-1</strain>
    </source>
</reference>
<evidence type="ECO:0000313" key="1">
    <source>
        <dbReference type="EMBL" id="MDQ0647788.1"/>
    </source>
</evidence>
<evidence type="ECO:0000313" key="2">
    <source>
        <dbReference type="Proteomes" id="UP001244427"/>
    </source>
</evidence>
<dbReference type="AlphaFoldDB" id="A0AAW8EW85"/>
<sequence>MIVAQIPGFAADVFRCGTKDRALDRHPPMCGVVVARGQQSLDGQAEQHDAPVVTVEVPPRHVFACLVHRHGADLEAHVLQFGPAAAQELDGRAYDQVEPVDATVERREGRTHDLAATQSAVTAVTVTATRSCGSTIGTTTRHVQKSKAWCGAASALHPALGRSLAEMDGRLCSKVGCAREAVATLTYDYGDQMAALGPLGLEAHPNAHDLCSPHAERLSVPAGWLVVRHEALRA</sequence>
<protein>
    <recommendedName>
        <fullName evidence="3">DUF3499 family protein</fullName>
    </recommendedName>
</protein>
<dbReference type="InterPro" id="IPR021888">
    <property type="entry name" value="DUF3499"/>
</dbReference>
<keyword evidence="2" id="KW-1185">Reference proteome</keyword>
<organism evidence="1 2">
    <name type="scientific">Microbacterium natoriense</name>
    <dbReference type="NCBI Taxonomy" id="284570"/>
    <lineage>
        <taxon>Bacteria</taxon>
        <taxon>Bacillati</taxon>
        <taxon>Actinomycetota</taxon>
        <taxon>Actinomycetes</taxon>
        <taxon>Micrococcales</taxon>
        <taxon>Microbacteriaceae</taxon>
        <taxon>Microbacterium</taxon>
    </lineage>
</organism>
<dbReference type="EMBL" id="JAUSXV010000001">
    <property type="protein sequence ID" value="MDQ0647788.1"/>
    <property type="molecule type" value="Genomic_DNA"/>
</dbReference>
<accession>A0AAW8EW85</accession>
<dbReference type="Proteomes" id="UP001244427">
    <property type="component" value="Unassembled WGS sequence"/>
</dbReference>
<dbReference type="Pfam" id="PF12005">
    <property type="entry name" value="DUF3499"/>
    <property type="match status" value="1"/>
</dbReference>